<evidence type="ECO:0000256" key="8">
    <source>
        <dbReference type="RuleBase" id="RU000688"/>
    </source>
</evidence>
<evidence type="ECO:0000256" key="6">
    <source>
        <dbReference type="ARBA" id="ARBA00023170"/>
    </source>
</evidence>
<feature type="transmembrane region" description="Helical" evidence="9">
    <location>
        <begin position="310"/>
        <end position="327"/>
    </location>
</feature>
<evidence type="ECO:0000256" key="7">
    <source>
        <dbReference type="ARBA" id="ARBA00023224"/>
    </source>
</evidence>
<feature type="transmembrane region" description="Helical" evidence="9">
    <location>
        <begin position="272"/>
        <end position="290"/>
    </location>
</feature>
<keyword evidence="7 8" id="KW-0807">Transducer</keyword>
<evidence type="ECO:0000256" key="5">
    <source>
        <dbReference type="ARBA" id="ARBA00023136"/>
    </source>
</evidence>
<feature type="transmembrane region" description="Helical" evidence="9">
    <location>
        <begin position="218"/>
        <end position="239"/>
    </location>
</feature>
<dbReference type="GO" id="GO:0004930">
    <property type="term" value="F:G protein-coupled receptor activity"/>
    <property type="evidence" value="ECO:0007669"/>
    <property type="project" value="UniProtKB-KW"/>
</dbReference>
<keyword evidence="3 9" id="KW-1133">Transmembrane helix</keyword>
<protein>
    <recommendedName>
        <fullName evidence="10">G-protein coupled receptors family 1 profile domain-containing protein</fullName>
    </recommendedName>
</protein>
<feature type="transmembrane region" description="Helical" evidence="9">
    <location>
        <begin position="52"/>
        <end position="77"/>
    </location>
</feature>
<dbReference type="Proteomes" id="UP001347796">
    <property type="component" value="Unassembled WGS sequence"/>
</dbReference>
<dbReference type="AlphaFoldDB" id="A0AAN8PTQ8"/>
<feature type="transmembrane region" description="Helical" evidence="9">
    <location>
        <begin position="126"/>
        <end position="147"/>
    </location>
</feature>
<dbReference type="PANTHER" id="PTHR45695">
    <property type="entry name" value="LEUCOKININ RECEPTOR-RELATED"/>
    <property type="match status" value="1"/>
</dbReference>
<keyword evidence="12" id="KW-1185">Reference proteome</keyword>
<evidence type="ECO:0000259" key="10">
    <source>
        <dbReference type="PROSITE" id="PS50262"/>
    </source>
</evidence>
<keyword evidence="6 8" id="KW-0675">Receptor</keyword>
<feature type="transmembrane region" description="Helical" evidence="9">
    <location>
        <begin position="89"/>
        <end position="114"/>
    </location>
</feature>
<dbReference type="CDD" id="cd14993">
    <property type="entry name" value="7tmA_CCKR-like"/>
    <property type="match status" value="1"/>
</dbReference>
<keyword evidence="2 8" id="KW-0812">Transmembrane</keyword>
<dbReference type="PANTHER" id="PTHR45695:SF15">
    <property type="entry name" value="OPSIN RH2"/>
    <property type="match status" value="1"/>
</dbReference>
<feature type="domain" description="G-protein coupled receptors family 1 profile" evidence="10">
    <location>
        <begin position="68"/>
        <end position="324"/>
    </location>
</feature>
<dbReference type="PROSITE" id="PS50262">
    <property type="entry name" value="G_PROTEIN_RECEP_F1_2"/>
    <property type="match status" value="1"/>
</dbReference>
<evidence type="ECO:0000256" key="2">
    <source>
        <dbReference type="ARBA" id="ARBA00022692"/>
    </source>
</evidence>
<dbReference type="SUPFAM" id="SSF81321">
    <property type="entry name" value="Family A G protein-coupled receptor-like"/>
    <property type="match status" value="1"/>
</dbReference>
<evidence type="ECO:0000256" key="4">
    <source>
        <dbReference type="ARBA" id="ARBA00023040"/>
    </source>
</evidence>
<comment type="subcellular location">
    <subcellularLocation>
        <location evidence="1">Membrane</location>
        <topology evidence="1">Multi-pass membrane protein</topology>
    </subcellularLocation>
</comment>
<comment type="similarity">
    <text evidence="8">Belongs to the G-protein coupled receptor 1 family.</text>
</comment>
<dbReference type="GO" id="GO:0005886">
    <property type="term" value="C:plasma membrane"/>
    <property type="evidence" value="ECO:0007669"/>
    <property type="project" value="TreeGrafter"/>
</dbReference>
<name>A0AAN8PTQ8_PATCE</name>
<evidence type="ECO:0000313" key="12">
    <source>
        <dbReference type="Proteomes" id="UP001347796"/>
    </source>
</evidence>
<dbReference type="PROSITE" id="PS00237">
    <property type="entry name" value="G_PROTEIN_RECEP_F1_1"/>
    <property type="match status" value="1"/>
</dbReference>
<accession>A0AAN8PTQ8</accession>
<sequence>MDQFAEYVSYKTWLHKSNFTYLLQPSYNFSGADDILRDFEASFYTFSNYTTVILLTLYIPTFIVALVGNILIILTVFADKTVRKTKNIYLINLAVSDLCITLFCMPITVGTIVYRMWVYGEFLCKFTAFLPGVAVASSIFTLTAMSIDRYISIQHPTRNHWVTTPAQAVGIIFGTWLVSSILMGPIMYIRQIDTLSIPSMAPMKFCIENWPQDYDRQAFSIFLLFVIYVIPSFTLAVCYGHVGRALCTKELVRDTSNSSTERLFSRKKAAKMLILLVIIFMICWLPYNILSLCIDLTQKGGSLSMLPFSLWLGHAHSAINPVMYWSLNRRFRDRVRGLMKYIRNSNAFMSNPGPEFV</sequence>
<evidence type="ECO:0000256" key="9">
    <source>
        <dbReference type="SAM" id="Phobius"/>
    </source>
</evidence>
<dbReference type="Gene3D" id="1.20.1070.10">
    <property type="entry name" value="Rhodopsin 7-helix transmembrane proteins"/>
    <property type="match status" value="1"/>
</dbReference>
<keyword evidence="5 9" id="KW-0472">Membrane</keyword>
<dbReference type="EMBL" id="JAZGQO010000008">
    <property type="protein sequence ID" value="KAK6178751.1"/>
    <property type="molecule type" value="Genomic_DNA"/>
</dbReference>
<keyword evidence="4 8" id="KW-0297">G-protein coupled receptor</keyword>
<dbReference type="InterPro" id="IPR000276">
    <property type="entry name" value="GPCR_Rhodpsn"/>
</dbReference>
<dbReference type="Pfam" id="PF00001">
    <property type="entry name" value="7tm_1"/>
    <property type="match status" value="1"/>
</dbReference>
<comment type="caution">
    <text evidence="11">The sequence shown here is derived from an EMBL/GenBank/DDBJ whole genome shotgun (WGS) entry which is preliminary data.</text>
</comment>
<dbReference type="InterPro" id="IPR017452">
    <property type="entry name" value="GPCR_Rhodpsn_7TM"/>
</dbReference>
<evidence type="ECO:0000256" key="3">
    <source>
        <dbReference type="ARBA" id="ARBA00022989"/>
    </source>
</evidence>
<evidence type="ECO:0000313" key="11">
    <source>
        <dbReference type="EMBL" id="KAK6178751.1"/>
    </source>
</evidence>
<evidence type="ECO:0000256" key="1">
    <source>
        <dbReference type="ARBA" id="ARBA00004141"/>
    </source>
</evidence>
<organism evidence="11 12">
    <name type="scientific">Patella caerulea</name>
    <name type="common">Rayed Mediterranean limpet</name>
    <dbReference type="NCBI Taxonomy" id="87958"/>
    <lineage>
        <taxon>Eukaryota</taxon>
        <taxon>Metazoa</taxon>
        <taxon>Spiralia</taxon>
        <taxon>Lophotrochozoa</taxon>
        <taxon>Mollusca</taxon>
        <taxon>Gastropoda</taxon>
        <taxon>Patellogastropoda</taxon>
        <taxon>Patelloidea</taxon>
        <taxon>Patellidae</taxon>
        <taxon>Patella</taxon>
    </lineage>
</organism>
<reference evidence="11 12" key="1">
    <citation type="submission" date="2024-01" db="EMBL/GenBank/DDBJ databases">
        <title>The genome of the rayed Mediterranean limpet Patella caerulea (Linnaeus, 1758).</title>
        <authorList>
            <person name="Anh-Thu Weber A."/>
            <person name="Halstead-Nussloch G."/>
        </authorList>
    </citation>
    <scope>NUCLEOTIDE SEQUENCE [LARGE SCALE GENOMIC DNA]</scope>
    <source>
        <strain evidence="11">AATW-2023a</strain>
        <tissue evidence="11">Whole specimen</tissue>
    </source>
</reference>
<gene>
    <name evidence="11" type="ORF">SNE40_011264</name>
</gene>
<feature type="transmembrane region" description="Helical" evidence="9">
    <location>
        <begin position="168"/>
        <end position="189"/>
    </location>
</feature>
<dbReference type="PRINTS" id="PR00237">
    <property type="entry name" value="GPCRRHODOPSN"/>
</dbReference>
<proteinExistence type="inferred from homology"/>